<gene>
    <name evidence="2" type="ORF">PAPOLLO_LOCUS22256</name>
</gene>
<keyword evidence="1" id="KW-0472">Membrane</keyword>
<name>A0A8S3XZ08_PARAO</name>
<dbReference type="EMBL" id="CAJQZP010001367">
    <property type="protein sequence ID" value="CAG5041816.1"/>
    <property type="molecule type" value="Genomic_DNA"/>
</dbReference>
<dbReference type="AlphaFoldDB" id="A0A8S3XZ08"/>
<protein>
    <submittedName>
        <fullName evidence="2">(apollo) hypothetical protein</fullName>
    </submittedName>
</protein>
<sequence>MNEPVIIGHDVVIANNAMECFIYLGAFVIFHVAVKILLSKYVIRLYQNGDKYLAVFKGHTYNSIKKHEFHLDEFKKLNPTLVVSWSDARFALGEKHGIILENYFKTPEYFHNLLNKKKAKDSVRESD</sequence>
<keyword evidence="3" id="KW-1185">Reference proteome</keyword>
<evidence type="ECO:0000313" key="2">
    <source>
        <dbReference type="EMBL" id="CAG5041816.1"/>
    </source>
</evidence>
<keyword evidence="1" id="KW-1133">Transmembrane helix</keyword>
<keyword evidence="1" id="KW-0812">Transmembrane</keyword>
<proteinExistence type="predicted"/>
<evidence type="ECO:0000313" key="3">
    <source>
        <dbReference type="Proteomes" id="UP000691718"/>
    </source>
</evidence>
<accession>A0A8S3XZ08</accession>
<comment type="caution">
    <text evidence="2">The sequence shown here is derived from an EMBL/GenBank/DDBJ whole genome shotgun (WGS) entry which is preliminary data.</text>
</comment>
<dbReference type="OrthoDB" id="7407406at2759"/>
<dbReference type="Proteomes" id="UP000691718">
    <property type="component" value="Unassembled WGS sequence"/>
</dbReference>
<evidence type="ECO:0000256" key="1">
    <source>
        <dbReference type="SAM" id="Phobius"/>
    </source>
</evidence>
<organism evidence="2 3">
    <name type="scientific">Parnassius apollo</name>
    <name type="common">Apollo butterfly</name>
    <name type="synonym">Papilio apollo</name>
    <dbReference type="NCBI Taxonomy" id="110799"/>
    <lineage>
        <taxon>Eukaryota</taxon>
        <taxon>Metazoa</taxon>
        <taxon>Ecdysozoa</taxon>
        <taxon>Arthropoda</taxon>
        <taxon>Hexapoda</taxon>
        <taxon>Insecta</taxon>
        <taxon>Pterygota</taxon>
        <taxon>Neoptera</taxon>
        <taxon>Endopterygota</taxon>
        <taxon>Lepidoptera</taxon>
        <taxon>Glossata</taxon>
        <taxon>Ditrysia</taxon>
        <taxon>Papilionoidea</taxon>
        <taxon>Papilionidae</taxon>
        <taxon>Parnassiinae</taxon>
        <taxon>Parnassini</taxon>
        <taxon>Parnassius</taxon>
        <taxon>Parnassius</taxon>
    </lineage>
</organism>
<feature type="transmembrane region" description="Helical" evidence="1">
    <location>
        <begin position="20"/>
        <end position="38"/>
    </location>
</feature>
<reference evidence="2" key="1">
    <citation type="submission" date="2021-04" db="EMBL/GenBank/DDBJ databases">
        <authorList>
            <person name="Tunstrom K."/>
        </authorList>
    </citation>
    <scope>NUCLEOTIDE SEQUENCE</scope>
</reference>